<sequence length="233" mass="24876">MLACIAQASTAYHVPVPAIERVMTAAKHASGIGPMGVPAQWLPVLGAYGFPVATVRKHRCWGIAAGTWILAVERMYQGDGTPSLGAQGHFIYPSALPSIPQRIVQYANQAQAETGVPASMLLAVAAQESGFDPNAVSPAGAQGLMQFIPATWTHYGRGSPFNPEAAMLAGARYLRHLALEFHSWPLVLAGYNAGGQAVRNAGYRIPPFRQTQAYVPAVLAHYRQVLARLGEHP</sequence>
<name>A0A1C2J403_ACITH</name>
<keyword evidence="4" id="KW-1185">Reference proteome</keyword>
<dbReference type="PANTHER" id="PTHR37423">
    <property type="entry name" value="SOLUBLE LYTIC MUREIN TRANSGLYCOSYLASE-RELATED"/>
    <property type="match status" value="1"/>
</dbReference>
<accession>A0A1C2J403</accession>
<dbReference type="Pfam" id="PF01464">
    <property type="entry name" value="SLT"/>
    <property type="match status" value="1"/>
</dbReference>
<dbReference type="Gene3D" id="1.10.530.10">
    <property type="match status" value="1"/>
</dbReference>
<dbReference type="RefSeq" id="WP_051690418.1">
    <property type="nucleotide sequence ID" value="NZ_JMEB01000039.1"/>
</dbReference>
<evidence type="ECO:0000256" key="1">
    <source>
        <dbReference type="ARBA" id="ARBA00007734"/>
    </source>
</evidence>
<comment type="caution">
    <text evidence="3">The sequence shown here is derived from an EMBL/GenBank/DDBJ whole genome shotgun (WGS) entry which is preliminary data.</text>
</comment>
<evidence type="ECO:0000313" key="3">
    <source>
        <dbReference type="EMBL" id="OCX70588.1"/>
    </source>
</evidence>
<dbReference type="GeneID" id="60696744"/>
<evidence type="ECO:0000259" key="2">
    <source>
        <dbReference type="Pfam" id="PF01464"/>
    </source>
</evidence>
<proteinExistence type="inferred from homology"/>
<dbReference type="InterPro" id="IPR008258">
    <property type="entry name" value="Transglycosylase_SLT_dom_1"/>
</dbReference>
<dbReference type="SUPFAM" id="SSF53955">
    <property type="entry name" value="Lysozyme-like"/>
    <property type="match status" value="1"/>
</dbReference>
<comment type="similarity">
    <text evidence="1">Belongs to the transglycosylase Slt family.</text>
</comment>
<feature type="domain" description="Transglycosylase SLT" evidence="2">
    <location>
        <begin position="106"/>
        <end position="201"/>
    </location>
</feature>
<organism evidence="3 4">
    <name type="scientific">Acidithiobacillus thiooxidans</name>
    <name type="common">Thiobacillus thiooxidans</name>
    <dbReference type="NCBI Taxonomy" id="930"/>
    <lineage>
        <taxon>Bacteria</taxon>
        <taxon>Pseudomonadati</taxon>
        <taxon>Pseudomonadota</taxon>
        <taxon>Acidithiobacillia</taxon>
        <taxon>Acidithiobacillales</taxon>
        <taxon>Acidithiobacillaceae</taxon>
        <taxon>Acidithiobacillus</taxon>
    </lineage>
</organism>
<gene>
    <name evidence="3" type="ORF">A6M23_13705</name>
</gene>
<dbReference type="CDD" id="cd00254">
    <property type="entry name" value="LT-like"/>
    <property type="match status" value="1"/>
</dbReference>
<protein>
    <recommendedName>
        <fullName evidence="2">Transglycosylase SLT domain-containing protein</fullName>
    </recommendedName>
</protein>
<dbReference type="PANTHER" id="PTHR37423:SF2">
    <property type="entry name" value="MEMBRANE-BOUND LYTIC MUREIN TRANSGLYCOSYLASE C"/>
    <property type="match status" value="1"/>
</dbReference>
<dbReference type="EMBL" id="LWRY01000160">
    <property type="protein sequence ID" value="OCX70588.1"/>
    <property type="molecule type" value="Genomic_DNA"/>
</dbReference>
<dbReference type="Proteomes" id="UP000095008">
    <property type="component" value="Unassembled WGS sequence"/>
</dbReference>
<reference evidence="3" key="1">
    <citation type="journal article" date="2016" name="Int. J. Mol. Sci.">
        <title>Comparative genomics of the extreme acidophile Acidithiobacillus thiooxidans reveals intraspecific divergence and niche adaptation.</title>
        <authorList>
            <person name="Zhang X."/>
            <person name="Feng X."/>
            <person name="Tao J."/>
            <person name="Ma L."/>
            <person name="Xiao Y."/>
            <person name="Liang Y."/>
            <person name="Liu X."/>
            <person name="Yin H."/>
        </authorList>
    </citation>
    <scope>NUCLEOTIDE SEQUENCE [LARGE SCALE GENOMIC DNA]</scope>
    <source>
        <strain evidence="3">DXS-W</strain>
    </source>
</reference>
<dbReference type="OrthoDB" id="5289395at2"/>
<evidence type="ECO:0000313" key="4">
    <source>
        <dbReference type="Proteomes" id="UP000095008"/>
    </source>
</evidence>
<dbReference type="AlphaFoldDB" id="A0A1C2J403"/>
<dbReference type="InterPro" id="IPR023346">
    <property type="entry name" value="Lysozyme-like_dom_sf"/>
</dbReference>